<dbReference type="GO" id="GO:0006753">
    <property type="term" value="P:nucleoside phosphate metabolic process"/>
    <property type="evidence" value="ECO:0007669"/>
    <property type="project" value="TreeGrafter"/>
</dbReference>
<organism evidence="4 5">
    <name type="scientific">Rhizocola hellebori</name>
    <dbReference type="NCBI Taxonomy" id="1392758"/>
    <lineage>
        <taxon>Bacteria</taxon>
        <taxon>Bacillati</taxon>
        <taxon>Actinomycetota</taxon>
        <taxon>Actinomycetes</taxon>
        <taxon>Micromonosporales</taxon>
        <taxon>Micromonosporaceae</taxon>
        <taxon>Rhizocola</taxon>
    </lineage>
</organism>
<name>A0A8J3VMQ7_9ACTN</name>
<dbReference type="EMBL" id="BONY01000147">
    <property type="protein sequence ID" value="GIH11606.1"/>
    <property type="molecule type" value="Genomic_DNA"/>
</dbReference>
<evidence type="ECO:0000256" key="1">
    <source>
        <dbReference type="ARBA" id="ARBA00001946"/>
    </source>
</evidence>
<protein>
    <recommendedName>
        <fullName evidence="3">Nudix hydrolase domain-containing protein</fullName>
    </recommendedName>
</protein>
<dbReference type="GO" id="GO:0005829">
    <property type="term" value="C:cytosol"/>
    <property type="evidence" value="ECO:0007669"/>
    <property type="project" value="TreeGrafter"/>
</dbReference>
<gene>
    <name evidence="4" type="ORF">Rhe02_96730</name>
</gene>
<comment type="caution">
    <text evidence="4">The sequence shown here is derived from an EMBL/GenBank/DDBJ whole genome shotgun (WGS) entry which is preliminary data.</text>
</comment>
<dbReference type="GO" id="GO:0016787">
    <property type="term" value="F:hydrolase activity"/>
    <property type="evidence" value="ECO:0007669"/>
    <property type="project" value="UniProtKB-KW"/>
</dbReference>
<dbReference type="PROSITE" id="PS51462">
    <property type="entry name" value="NUDIX"/>
    <property type="match status" value="1"/>
</dbReference>
<keyword evidence="5" id="KW-1185">Reference proteome</keyword>
<dbReference type="Gene3D" id="3.90.79.10">
    <property type="entry name" value="Nucleoside Triphosphate Pyrophosphohydrolase"/>
    <property type="match status" value="1"/>
</dbReference>
<dbReference type="AlphaFoldDB" id="A0A8J3VMQ7"/>
<dbReference type="InterPro" id="IPR000086">
    <property type="entry name" value="NUDIX_hydrolase_dom"/>
</dbReference>
<dbReference type="SUPFAM" id="SSF55811">
    <property type="entry name" value="Nudix"/>
    <property type="match status" value="1"/>
</dbReference>
<dbReference type="PANTHER" id="PTHR11839:SF18">
    <property type="entry name" value="NUDIX HYDROLASE DOMAIN-CONTAINING PROTEIN"/>
    <property type="match status" value="1"/>
</dbReference>
<dbReference type="GO" id="GO:0019693">
    <property type="term" value="P:ribose phosphate metabolic process"/>
    <property type="evidence" value="ECO:0007669"/>
    <property type="project" value="TreeGrafter"/>
</dbReference>
<sequence length="175" mass="19246">MGSTERFRGPILRVVTDQVTMPDGKVVDRDIVHKFNAVGVVALDDQDRVVLVRQYRHAVGAYLWELPAGLVDVDGEDDAQTALRELVEETDSSAGRMEHLLDLHLSPGFTSERIRIFLARDITEVAPELRHQRAGEEADMQVRWVPLAEAVQMVHSGEITNAASVAGLLAAALKA</sequence>
<evidence type="ECO:0000259" key="3">
    <source>
        <dbReference type="PROSITE" id="PS51462"/>
    </source>
</evidence>
<proteinExistence type="predicted"/>
<comment type="cofactor">
    <cofactor evidence="1">
        <name>Mg(2+)</name>
        <dbReference type="ChEBI" id="CHEBI:18420"/>
    </cofactor>
</comment>
<evidence type="ECO:0000313" key="4">
    <source>
        <dbReference type="EMBL" id="GIH11606.1"/>
    </source>
</evidence>
<dbReference type="InterPro" id="IPR015797">
    <property type="entry name" value="NUDIX_hydrolase-like_dom_sf"/>
</dbReference>
<dbReference type="CDD" id="cd24158">
    <property type="entry name" value="NUDIX_ADPRase_Rv1700"/>
    <property type="match status" value="1"/>
</dbReference>
<keyword evidence="2" id="KW-0378">Hydrolase</keyword>
<dbReference type="Pfam" id="PF00293">
    <property type="entry name" value="NUDIX"/>
    <property type="match status" value="1"/>
</dbReference>
<evidence type="ECO:0000313" key="5">
    <source>
        <dbReference type="Proteomes" id="UP000612899"/>
    </source>
</evidence>
<evidence type="ECO:0000256" key="2">
    <source>
        <dbReference type="ARBA" id="ARBA00022801"/>
    </source>
</evidence>
<dbReference type="Proteomes" id="UP000612899">
    <property type="component" value="Unassembled WGS sequence"/>
</dbReference>
<accession>A0A8J3VMQ7</accession>
<reference evidence="4" key="1">
    <citation type="submission" date="2021-01" db="EMBL/GenBank/DDBJ databases">
        <title>Whole genome shotgun sequence of Rhizocola hellebori NBRC 109834.</title>
        <authorList>
            <person name="Komaki H."/>
            <person name="Tamura T."/>
        </authorList>
    </citation>
    <scope>NUCLEOTIDE SEQUENCE</scope>
    <source>
        <strain evidence="4">NBRC 109834</strain>
    </source>
</reference>
<feature type="domain" description="Nudix hydrolase" evidence="3">
    <location>
        <begin position="33"/>
        <end position="167"/>
    </location>
</feature>
<dbReference type="PANTHER" id="PTHR11839">
    <property type="entry name" value="UDP/ADP-SUGAR PYROPHOSPHATASE"/>
    <property type="match status" value="1"/>
</dbReference>